<dbReference type="InterPro" id="IPR041699">
    <property type="entry name" value="AAA_32"/>
</dbReference>
<evidence type="ECO:0000313" key="4">
    <source>
        <dbReference type="EMBL" id="SCA57358.1"/>
    </source>
</evidence>
<dbReference type="InterPro" id="IPR046844">
    <property type="entry name" value="Lon-like_helical"/>
</dbReference>
<dbReference type="SUPFAM" id="SSF54211">
    <property type="entry name" value="Ribosomal protein S5 domain 2-like"/>
    <property type="match status" value="1"/>
</dbReference>
<dbReference type="Proteomes" id="UP000231658">
    <property type="component" value="Unassembled WGS sequence"/>
</dbReference>
<dbReference type="RefSeq" id="WP_069189395.1">
    <property type="nucleotide sequence ID" value="NZ_FLYE01000044.1"/>
</dbReference>
<keyword evidence="2" id="KW-0720">Serine protease</keyword>
<proteinExistence type="inferred from homology"/>
<dbReference type="AlphaFoldDB" id="A0A1C3RJB5"/>
<dbReference type="InterPro" id="IPR027065">
    <property type="entry name" value="Lon_Prtase"/>
</dbReference>
<dbReference type="GO" id="GO:0030163">
    <property type="term" value="P:protein catabolic process"/>
    <property type="evidence" value="ECO:0007669"/>
    <property type="project" value="InterPro"/>
</dbReference>
<dbReference type="InterPro" id="IPR008269">
    <property type="entry name" value="Lon_proteolytic"/>
</dbReference>
<dbReference type="InterPro" id="IPR014721">
    <property type="entry name" value="Ribsml_uS5_D2-typ_fold_subgr"/>
</dbReference>
<dbReference type="STRING" id="1867952.MTBPR1_50114"/>
<dbReference type="PANTHER" id="PTHR10046">
    <property type="entry name" value="ATP DEPENDENT LON PROTEASE FAMILY MEMBER"/>
    <property type="match status" value="1"/>
</dbReference>
<comment type="catalytic activity">
    <reaction evidence="2">
        <text>Hydrolysis of proteins in presence of ATP.</text>
        <dbReference type="EC" id="3.4.21.53"/>
    </reaction>
</comment>
<gene>
    <name evidence="4" type="ORF">MTBPR1_50114</name>
</gene>
<keyword evidence="2" id="KW-0378">Hydrolase</keyword>
<dbReference type="PRINTS" id="PR00830">
    <property type="entry name" value="ENDOLAPTASE"/>
</dbReference>
<keyword evidence="5" id="KW-1185">Reference proteome</keyword>
<dbReference type="Gene3D" id="3.40.50.300">
    <property type="entry name" value="P-loop containing nucleotide triphosphate hydrolases"/>
    <property type="match status" value="2"/>
</dbReference>
<feature type="active site" evidence="2">
    <location>
        <position position="699"/>
    </location>
</feature>
<evidence type="ECO:0000256" key="1">
    <source>
        <dbReference type="ARBA" id="ARBA00022670"/>
    </source>
</evidence>
<dbReference type="EMBL" id="FLYE01000044">
    <property type="protein sequence ID" value="SCA57358.1"/>
    <property type="molecule type" value="Genomic_DNA"/>
</dbReference>
<reference evidence="4 5" key="1">
    <citation type="submission" date="2016-07" db="EMBL/GenBank/DDBJ databases">
        <authorList>
            <person name="Lefevre C.T."/>
        </authorList>
    </citation>
    <scope>NUCLEOTIDE SEQUENCE [LARGE SCALE GENOMIC DNA]</scope>
    <source>
        <strain evidence="4">PR1</strain>
    </source>
</reference>
<comment type="similarity">
    <text evidence="2">Belongs to the peptidase S16 family.</text>
</comment>
<dbReference type="Pfam" id="PF20436">
    <property type="entry name" value="LonB_AAA-LID"/>
    <property type="match status" value="1"/>
</dbReference>
<dbReference type="InterPro" id="IPR027417">
    <property type="entry name" value="P-loop_NTPase"/>
</dbReference>
<dbReference type="GO" id="GO:0006508">
    <property type="term" value="P:proteolysis"/>
    <property type="evidence" value="ECO:0007669"/>
    <property type="project" value="UniProtKB-KW"/>
</dbReference>
<dbReference type="OrthoDB" id="9758568at2"/>
<evidence type="ECO:0000259" key="3">
    <source>
        <dbReference type="PROSITE" id="PS51786"/>
    </source>
</evidence>
<evidence type="ECO:0000313" key="5">
    <source>
        <dbReference type="Proteomes" id="UP000231658"/>
    </source>
</evidence>
<dbReference type="GO" id="GO:0004252">
    <property type="term" value="F:serine-type endopeptidase activity"/>
    <property type="evidence" value="ECO:0007669"/>
    <property type="project" value="UniProtKB-UniRule"/>
</dbReference>
<dbReference type="SUPFAM" id="SSF52540">
    <property type="entry name" value="P-loop containing nucleoside triphosphate hydrolases"/>
    <property type="match status" value="1"/>
</dbReference>
<keyword evidence="1 2" id="KW-0645">Protease</keyword>
<dbReference type="Pfam" id="PF13654">
    <property type="entry name" value="AAA_32"/>
    <property type="match status" value="1"/>
</dbReference>
<dbReference type="Pfam" id="PF20437">
    <property type="entry name" value="LonC_helical"/>
    <property type="match status" value="1"/>
</dbReference>
<sequence length="801" mass="90387">MGVLKTLKRKDLYRACDPKIFEFTTTDELDDLDQFVGQDRALEAAKFAIGMQGNGYNLFAFGPRGTGKSSLVLRLLKDKAQDKPVPKDWVYVNNFDLPHKPKAISFEPGKARGFADAMDQLVDDLKATIPQAFEKEEYRQRRDTLEQKYKDVQEKAFGDFQERGEKRNIGLLRTPTGFALVPLKDGAILKPEEFQSLSQKDQDARKEAIDELQEELTQIVEDLPRMEKEYRLSVRELNREVTQYAVEHQIMELRKAYKGHELVEAYLDDVEEDVIETADDFLPQEQNNQVAGLAMLGAKPPDFSRFQVNVIVDHDEKAKGAPIVEEDHPTLPNVVGRIESIATYGTQVTDFTLIKAGALHQANGGYLMLDIHKILMQPFAWEALKRILHAKSIRIESAAESYGVGSTMMLEPEPIPLDIKVVLLGDPQLYYLLNHLDPDFHELFKVAADFDDRMERSNDTMCTYARLIATFVRQEGLLALDPPGVARIVEHGSRLCEDSERLTTHMASIVDLVREADYWCREDKQWVISKSHIEKAIDAKIYRSDRIRERILDEIHRGTIHIDTEGEVVGQINGLAVLQLDHFMFGRPSRISCTVRMGRGEIVNIEREVALSGPLHSKGVLILTSFLAHRFAKDRPLSLTANIVFEQSYSNIDGDSASSTELYSLLSALADVPIKQSLAVTGSVDQYGHVQAIGGVNEKIEGFFDVCMARGLNGEQGVLIPQDNVKHLMLREDVVEACERGDFHIYPVKDIDQGIEILTGVPAGELDEHGQYPIGTINRLAAVRLMSFTRRWFEMARVGEH</sequence>
<dbReference type="InterPro" id="IPR046843">
    <property type="entry name" value="LonB_AAA-LID"/>
</dbReference>
<dbReference type="Pfam" id="PF05362">
    <property type="entry name" value="Lon_C"/>
    <property type="match status" value="1"/>
</dbReference>
<name>A0A1C3RJB5_9PROT</name>
<feature type="domain" description="Lon proteolytic" evidence="3">
    <location>
        <begin position="566"/>
        <end position="761"/>
    </location>
</feature>
<feature type="active site" evidence="2">
    <location>
        <position position="656"/>
    </location>
</feature>
<organism evidence="4 5">
    <name type="scientific">Candidatus Terasakiella magnetica</name>
    <dbReference type="NCBI Taxonomy" id="1867952"/>
    <lineage>
        <taxon>Bacteria</taxon>
        <taxon>Pseudomonadati</taxon>
        <taxon>Pseudomonadota</taxon>
        <taxon>Alphaproteobacteria</taxon>
        <taxon>Rhodospirillales</taxon>
        <taxon>Terasakiellaceae</taxon>
        <taxon>Terasakiella</taxon>
    </lineage>
</organism>
<protein>
    <recommendedName>
        <fullName evidence="2">endopeptidase La</fullName>
        <ecNumber evidence="2">3.4.21.53</ecNumber>
    </recommendedName>
</protein>
<dbReference type="InterPro" id="IPR020568">
    <property type="entry name" value="Ribosomal_Su5_D2-typ_SF"/>
</dbReference>
<dbReference type="GO" id="GO:0004176">
    <property type="term" value="F:ATP-dependent peptidase activity"/>
    <property type="evidence" value="ECO:0007669"/>
    <property type="project" value="UniProtKB-UniRule"/>
</dbReference>
<dbReference type="Gene3D" id="3.30.230.10">
    <property type="match status" value="1"/>
</dbReference>
<dbReference type="PROSITE" id="PS51786">
    <property type="entry name" value="LON_PROTEOLYTIC"/>
    <property type="match status" value="1"/>
</dbReference>
<dbReference type="EC" id="3.4.21.53" evidence="2"/>
<dbReference type="Gene3D" id="1.10.8.60">
    <property type="match status" value="1"/>
</dbReference>
<accession>A0A1C3RJB5</accession>
<evidence type="ECO:0000256" key="2">
    <source>
        <dbReference type="PROSITE-ProRule" id="PRU01122"/>
    </source>
</evidence>
<dbReference type="GO" id="GO:0005524">
    <property type="term" value="F:ATP binding"/>
    <property type="evidence" value="ECO:0007669"/>
    <property type="project" value="InterPro"/>
</dbReference>